<protein>
    <recommendedName>
        <fullName evidence="3">Phage protein</fullName>
    </recommendedName>
</protein>
<reference evidence="1" key="2">
    <citation type="submission" date="2024-05" db="EMBL/GenBank/DDBJ databases">
        <title>Identification and characterization of horizontal gene transfer across gut microbiota members of farm animals based on homology search.</title>
        <authorList>
            <person name="Schwarzerova J."/>
            <person name="Nykrynova M."/>
            <person name="Jureckova K."/>
            <person name="Cejkova D."/>
            <person name="Rychlik I."/>
        </authorList>
    </citation>
    <scope>NUCLEOTIDE SEQUENCE</scope>
    <source>
        <strain evidence="1">84_SSukc20</strain>
    </source>
</reference>
<dbReference type="RefSeq" id="WP_204970499.1">
    <property type="nucleotide sequence ID" value="NZ_JAUEII010000026.1"/>
</dbReference>
<dbReference type="Proteomes" id="UP001167871">
    <property type="component" value="Unassembled WGS sequence"/>
</dbReference>
<evidence type="ECO:0000313" key="2">
    <source>
        <dbReference type="Proteomes" id="UP001167871"/>
    </source>
</evidence>
<gene>
    <name evidence="1" type="ORF">QVO10_11890</name>
</gene>
<reference evidence="1" key="1">
    <citation type="submission" date="2023-06" db="EMBL/GenBank/DDBJ databases">
        <authorList>
            <person name="Zeman M."/>
            <person name="Kubasova T."/>
            <person name="Jahodarova E."/>
            <person name="Nykrynova M."/>
            <person name="Rychlik I."/>
        </authorList>
    </citation>
    <scope>NUCLEOTIDE SEQUENCE</scope>
    <source>
        <strain evidence="1">84_SSukc20</strain>
    </source>
</reference>
<evidence type="ECO:0008006" key="3">
    <source>
        <dbReference type="Google" id="ProtNLM"/>
    </source>
</evidence>
<organism evidence="1 2">
    <name type="scientific">Bacteroides gallinaceum</name>
    <dbReference type="NCBI Taxonomy" id="1462571"/>
    <lineage>
        <taxon>Bacteria</taxon>
        <taxon>Pseudomonadati</taxon>
        <taxon>Bacteroidota</taxon>
        <taxon>Bacteroidia</taxon>
        <taxon>Bacteroidales</taxon>
        <taxon>Bacteroidaceae</taxon>
        <taxon>Bacteroides</taxon>
    </lineage>
</organism>
<proteinExistence type="predicted"/>
<sequence>MKTEELKNFIEIELPIILGSLSDETIDDILDERDDDFFSEQWMQAYNEVEKQKKQQGIPATYSEEIRKNAFNTVLKITNSDDLAAYISDDFGLIVDADKVDINNSWINALWQSYKNGKIPSK</sequence>
<dbReference type="EMBL" id="JAUEII010000026">
    <property type="protein sequence ID" value="MDN0050079.1"/>
    <property type="molecule type" value="Genomic_DNA"/>
</dbReference>
<comment type="caution">
    <text evidence="1">The sequence shown here is derived from an EMBL/GenBank/DDBJ whole genome shotgun (WGS) entry which is preliminary data.</text>
</comment>
<keyword evidence="2" id="KW-1185">Reference proteome</keyword>
<name>A0ABT7X7L0_9BACE</name>
<accession>A0ABT7X7L0</accession>
<evidence type="ECO:0000313" key="1">
    <source>
        <dbReference type="EMBL" id="MDN0050079.1"/>
    </source>
</evidence>